<dbReference type="SUPFAM" id="SSF53850">
    <property type="entry name" value="Periplasmic binding protein-like II"/>
    <property type="match status" value="1"/>
</dbReference>
<keyword evidence="4" id="KW-0762">Sugar transport</keyword>
<accession>U4KF44</accession>
<evidence type="ECO:0000256" key="2">
    <source>
        <dbReference type="ARBA" id="ARBA00008520"/>
    </source>
</evidence>
<dbReference type="OrthoDB" id="366726at2"/>
<comment type="similarity">
    <text evidence="2">Belongs to the bacterial solute-binding protein 1 family.</text>
</comment>
<dbReference type="STRING" id="28173.VIBNI_B2089"/>
<gene>
    <name evidence="4" type="ORF">VIBNI_B2089</name>
</gene>
<organism evidence="4 5">
    <name type="scientific">Vibrio nigripulchritudo</name>
    <dbReference type="NCBI Taxonomy" id="28173"/>
    <lineage>
        <taxon>Bacteria</taxon>
        <taxon>Pseudomonadati</taxon>
        <taxon>Pseudomonadota</taxon>
        <taxon>Gammaproteobacteria</taxon>
        <taxon>Vibrionales</taxon>
        <taxon>Vibrionaceae</taxon>
        <taxon>Vibrio</taxon>
    </lineage>
</organism>
<evidence type="ECO:0000313" key="5">
    <source>
        <dbReference type="Proteomes" id="UP000016895"/>
    </source>
</evidence>
<dbReference type="KEGG" id="vni:VIBNI_B2089"/>
<comment type="subcellular location">
    <subcellularLocation>
        <location evidence="1">Periplasm</location>
    </subcellularLocation>
</comment>
<dbReference type="PANTHER" id="PTHR43649:SF12">
    <property type="entry name" value="DIACETYLCHITOBIOSE BINDING PROTEIN DASA"/>
    <property type="match status" value="1"/>
</dbReference>
<dbReference type="InterPro" id="IPR006059">
    <property type="entry name" value="SBP"/>
</dbReference>
<dbReference type="PANTHER" id="PTHR43649">
    <property type="entry name" value="ARABINOSE-BINDING PROTEIN-RELATED"/>
    <property type="match status" value="1"/>
</dbReference>
<dbReference type="EMBL" id="FO203527">
    <property type="protein sequence ID" value="CCO61796.1"/>
    <property type="molecule type" value="Genomic_DNA"/>
</dbReference>
<evidence type="ECO:0000256" key="1">
    <source>
        <dbReference type="ARBA" id="ARBA00004418"/>
    </source>
</evidence>
<dbReference type="Gene3D" id="3.40.190.10">
    <property type="entry name" value="Periplasmic binding protein-like II"/>
    <property type="match status" value="1"/>
</dbReference>
<proteinExistence type="inferred from homology"/>
<name>U4KF44_9VIBR</name>
<reference evidence="4 5" key="1">
    <citation type="journal article" date="2013" name="ISME J.">
        <title>Comparative genomics of pathogenic lineages of Vibrio nigripulchritudo identifies virulence-associated traits.</title>
        <authorList>
            <person name="Goudenege D."/>
            <person name="Labreuche Y."/>
            <person name="Krin E."/>
            <person name="Ansquer D."/>
            <person name="Mangenot S."/>
            <person name="Calteau A."/>
            <person name="Medigue C."/>
            <person name="Mazel D."/>
            <person name="Polz M.F."/>
            <person name="Le Roux F."/>
        </authorList>
    </citation>
    <scope>NUCLEOTIDE SEQUENCE [LARGE SCALE GENOMIC DNA]</scope>
    <source>
        <strain evidence="5">SnF1</strain>
    </source>
</reference>
<dbReference type="InterPro" id="IPR050490">
    <property type="entry name" value="Bact_solute-bd_prot1"/>
</dbReference>
<dbReference type="RefSeq" id="WP_022562160.1">
    <property type="nucleotide sequence ID" value="NC_022543.1"/>
</dbReference>
<dbReference type="PATRIC" id="fig|1260221.3.peg.5644"/>
<dbReference type="Pfam" id="PF13416">
    <property type="entry name" value="SBP_bac_8"/>
    <property type="match status" value="1"/>
</dbReference>
<evidence type="ECO:0000313" key="4">
    <source>
        <dbReference type="EMBL" id="CCO61796.1"/>
    </source>
</evidence>
<dbReference type="Proteomes" id="UP000016895">
    <property type="component" value="Chromosome 2"/>
</dbReference>
<dbReference type="GO" id="GO:0042597">
    <property type="term" value="C:periplasmic space"/>
    <property type="evidence" value="ECO:0007669"/>
    <property type="project" value="UniProtKB-SubCell"/>
</dbReference>
<feature type="signal peptide" evidence="3">
    <location>
        <begin position="1"/>
        <end position="22"/>
    </location>
</feature>
<feature type="chain" id="PRO_5004651229" evidence="3">
    <location>
        <begin position="23"/>
        <end position="433"/>
    </location>
</feature>
<keyword evidence="3" id="KW-0732">Signal</keyword>
<keyword evidence="5" id="KW-1185">Reference proteome</keyword>
<sequence>MIRTTTWLASTLLVMASGYSIADDETYFRGWQYKPEVVQDNVDTFNKVRNANVDYATVTGDYPALMEKSLIAKDKLDILYANPPTAVRFYEAGWLMPVNELDKFEDIKKDIYPNVLDAWTYDGKLLGLSYFLSVRGLVAVNKLKLKELGLDESHYPKNWDEFYDHVLALHNKGVKDVYLPHWFNEFYGISWAFIWEVLNRGEYLIDPKTKKPNLKSSGVAAETLRDWKALWKSGAVPEEVLSYTESGIVDGFASGRYLYSAQAAYNIAYFNNPQFSKMAGNVSFLPYQGQSWGLLDSALYLATNRDRNKKQETQTRDFWSWYGYKNHDDKFFVAQRWMNESMLFSAYKPVMESAETQKAMKGFLASESDYQNLVDLYAQTPNPNGVWKVLWAEEFNSWLRKRLSKFLLDDQPVDETLADMRAQIEKLNKKYGI</sequence>
<evidence type="ECO:0000256" key="3">
    <source>
        <dbReference type="SAM" id="SignalP"/>
    </source>
</evidence>
<dbReference type="AlphaFoldDB" id="U4KF44"/>
<keyword evidence="4" id="KW-0813">Transport</keyword>
<protein>
    <submittedName>
        <fullName evidence="4">Putative ABC-type sugar transport system, periplasmic component</fullName>
    </submittedName>
</protein>